<name>A0A1Y2G6R6_9BASI</name>
<gene>
    <name evidence="1" type="ORF">BCR35DRAFT_298965</name>
</gene>
<evidence type="ECO:0000313" key="2">
    <source>
        <dbReference type="Proteomes" id="UP000193467"/>
    </source>
</evidence>
<dbReference type="Proteomes" id="UP000193467">
    <property type="component" value="Unassembled WGS sequence"/>
</dbReference>
<dbReference type="Pfam" id="PF11927">
    <property type="entry name" value="HODM_asu-like"/>
    <property type="match status" value="1"/>
</dbReference>
<evidence type="ECO:0000313" key="1">
    <source>
        <dbReference type="EMBL" id="ORY91691.1"/>
    </source>
</evidence>
<dbReference type="AlphaFoldDB" id="A0A1Y2G6R6"/>
<sequence>MPIALPFGLTLSPLLGGALLIVPVLLLVIANRLLHNQAALSSRVALAQKLGWGIKETQKKVVQAITKLPDPSPVQNFDLKTARTRDHIYVNKTLRYPYNQTMAHQPMHIDNWIEIDYNYERDLRQKKEVIDEHGSKVLTSLPENDAAAGELLETLIDYLPKRYPTLFEKIPGGIWNKVTDERFPEADSLVGTPALMVISRLVQDDFLMGREREDGHVYFVGGVVAHPGFYDFSQKINKSLEEVHLHVPQFNEKILKSVERTLKRFEAHQPFERSSWEMVDDYNLYHHNIADLHEGGHLPDDLHPKDYYFRIDHQTFRKMPKSRGMIFGVHPILRRLEEFADLPLVPQLLATIHEQSSEDLMKYKLAPVYQDKMLPYLRELTQSQIDRGLIKGDEEVADFRDLVK</sequence>
<dbReference type="InParanoid" id="A0A1Y2G6R6"/>
<protein>
    <submittedName>
        <fullName evidence="1">Uncharacterized protein</fullName>
    </submittedName>
</protein>
<proteinExistence type="predicted"/>
<reference evidence="1 2" key="1">
    <citation type="submission" date="2016-07" db="EMBL/GenBank/DDBJ databases">
        <title>Pervasive Adenine N6-methylation of Active Genes in Fungi.</title>
        <authorList>
            <consortium name="DOE Joint Genome Institute"/>
            <person name="Mondo S.J."/>
            <person name="Dannebaum R.O."/>
            <person name="Kuo R.C."/>
            <person name="Labutti K."/>
            <person name="Haridas S."/>
            <person name="Kuo A."/>
            <person name="Salamov A."/>
            <person name="Ahrendt S.R."/>
            <person name="Lipzen A."/>
            <person name="Sullivan W."/>
            <person name="Andreopoulos W.B."/>
            <person name="Clum A."/>
            <person name="Lindquist E."/>
            <person name="Daum C."/>
            <person name="Ramamoorthy G.K."/>
            <person name="Gryganskyi A."/>
            <person name="Culley D."/>
            <person name="Magnuson J.K."/>
            <person name="James T.Y."/>
            <person name="O'Malley M.A."/>
            <person name="Stajich J.E."/>
            <person name="Spatafora J.W."/>
            <person name="Visel A."/>
            <person name="Grigoriev I.V."/>
        </authorList>
    </citation>
    <scope>NUCLEOTIDE SEQUENCE [LARGE SCALE GENOMIC DNA]</scope>
    <source>
        <strain evidence="1 2">62-1032</strain>
    </source>
</reference>
<dbReference type="EMBL" id="MCGR01000002">
    <property type="protein sequence ID" value="ORY91691.1"/>
    <property type="molecule type" value="Genomic_DNA"/>
</dbReference>
<accession>A0A1Y2G6R6</accession>
<dbReference type="STRING" id="106004.A0A1Y2G6R6"/>
<keyword evidence="2" id="KW-1185">Reference proteome</keyword>
<dbReference type="OrthoDB" id="5043642at2759"/>
<organism evidence="1 2">
    <name type="scientific">Leucosporidium creatinivorum</name>
    <dbReference type="NCBI Taxonomy" id="106004"/>
    <lineage>
        <taxon>Eukaryota</taxon>
        <taxon>Fungi</taxon>
        <taxon>Dikarya</taxon>
        <taxon>Basidiomycota</taxon>
        <taxon>Pucciniomycotina</taxon>
        <taxon>Microbotryomycetes</taxon>
        <taxon>Leucosporidiales</taxon>
        <taxon>Leucosporidium</taxon>
    </lineage>
</organism>
<dbReference type="InterPro" id="IPR021848">
    <property type="entry name" value="HODM_asu-like"/>
</dbReference>
<comment type="caution">
    <text evidence="1">The sequence shown here is derived from an EMBL/GenBank/DDBJ whole genome shotgun (WGS) entry which is preliminary data.</text>
</comment>